<dbReference type="GO" id="GO:0035251">
    <property type="term" value="F:UDP-glucosyltransferase activity"/>
    <property type="evidence" value="ECO:0007669"/>
    <property type="project" value="InterPro"/>
</dbReference>
<dbReference type="InterPro" id="IPR050481">
    <property type="entry name" value="UDP-glycosyltransf_plant"/>
</dbReference>
<evidence type="ECO:0000313" key="3">
    <source>
        <dbReference type="Proteomes" id="UP000596660"/>
    </source>
</evidence>
<dbReference type="PANTHER" id="PTHR48049">
    <property type="entry name" value="GLYCOSYLTRANSFERASE"/>
    <property type="match status" value="1"/>
</dbReference>
<dbReference type="Gene3D" id="3.40.50.2000">
    <property type="entry name" value="Glycogen Phosphorylase B"/>
    <property type="match status" value="1"/>
</dbReference>
<dbReference type="AlphaFoldDB" id="A0A803MR88"/>
<keyword evidence="3" id="KW-1185">Reference proteome</keyword>
<protein>
    <submittedName>
        <fullName evidence="2">Uncharacterized protein</fullName>
    </submittedName>
</protein>
<reference evidence="2" key="1">
    <citation type="journal article" date="2017" name="Nature">
        <title>The genome of Chenopodium quinoa.</title>
        <authorList>
            <person name="Jarvis D.E."/>
            <person name="Ho Y.S."/>
            <person name="Lightfoot D.J."/>
            <person name="Schmoeckel S.M."/>
            <person name="Li B."/>
            <person name="Borm T.J.A."/>
            <person name="Ohyanagi H."/>
            <person name="Mineta K."/>
            <person name="Michell C.T."/>
            <person name="Saber N."/>
            <person name="Kharbatia N.M."/>
            <person name="Rupper R.R."/>
            <person name="Sharp A.R."/>
            <person name="Dally N."/>
            <person name="Boughton B.A."/>
            <person name="Woo Y.H."/>
            <person name="Gao G."/>
            <person name="Schijlen E.G.W.M."/>
            <person name="Guo X."/>
            <person name="Momin A.A."/>
            <person name="Negrao S."/>
            <person name="Al-Babili S."/>
            <person name="Gehring C."/>
            <person name="Roessner U."/>
            <person name="Jung C."/>
            <person name="Murphy K."/>
            <person name="Arold S.T."/>
            <person name="Gojobori T."/>
            <person name="van der Linden C.G."/>
            <person name="van Loo E.N."/>
            <person name="Jellen E.N."/>
            <person name="Maughan P.J."/>
            <person name="Tester M."/>
        </authorList>
    </citation>
    <scope>NUCLEOTIDE SEQUENCE [LARGE SCALE GENOMIC DNA]</scope>
    <source>
        <strain evidence="2">cv. PI 614886</strain>
    </source>
</reference>
<dbReference type="InterPro" id="IPR002213">
    <property type="entry name" value="UDP_glucos_trans"/>
</dbReference>
<dbReference type="EnsemblPlants" id="AUR62033789-RA">
    <property type="protein sequence ID" value="AUR62033789-RA:cds"/>
    <property type="gene ID" value="AUR62033789"/>
</dbReference>
<dbReference type="Pfam" id="PF00201">
    <property type="entry name" value="UDPGT"/>
    <property type="match status" value="1"/>
</dbReference>
<dbReference type="Gramene" id="AUR62033789-RA">
    <property type="protein sequence ID" value="AUR62033789-RA:cds"/>
    <property type="gene ID" value="AUR62033789"/>
</dbReference>
<dbReference type="SUPFAM" id="SSF53756">
    <property type="entry name" value="UDP-Glycosyltransferase/glycogen phosphorylase"/>
    <property type="match status" value="1"/>
</dbReference>
<dbReference type="PANTHER" id="PTHR48049:SF34">
    <property type="entry name" value="UDP-GLYCOSYLTRANSFERASE 79B30-LIKE"/>
    <property type="match status" value="1"/>
</dbReference>
<sequence length="157" mass="17318">MKPPKGFETVESAYPIGFEDKIAGRGIIHGGWVQQQLILQHPSVGCFITHCGIGSLSEPMGSQCQVVLMPQAVDQFVNARQMSLELKIGVEVEPSEDDGFFTKEAVQKAISMVMDEGSEVGAEVKANHAKWREFILKDGLEDSYISSFIQSLQQMLE</sequence>
<accession>A0A803MR88</accession>
<dbReference type="Proteomes" id="UP000596660">
    <property type="component" value="Unplaced"/>
</dbReference>
<dbReference type="OMA" id="HTRENHM"/>
<reference evidence="2" key="2">
    <citation type="submission" date="2021-03" db="UniProtKB">
        <authorList>
            <consortium name="EnsemblPlants"/>
        </authorList>
    </citation>
    <scope>IDENTIFICATION</scope>
</reference>
<evidence type="ECO:0000313" key="2">
    <source>
        <dbReference type="EnsemblPlants" id="AUR62033789-RA:cds"/>
    </source>
</evidence>
<keyword evidence="1" id="KW-0808">Transferase</keyword>
<evidence type="ECO:0000256" key="1">
    <source>
        <dbReference type="ARBA" id="ARBA00022679"/>
    </source>
</evidence>
<name>A0A803MR88_CHEQI</name>
<organism evidence="2 3">
    <name type="scientific">Chenopodium quinoa</name>
    <name type="common">Quinoa</name>
    <dbReference type="NCBI Taxonomy" id="63459"/>
    <lineage>
        <taxon>Eukaryota</taxon>
        <taxon>Viridiplantae</taxon>
        <taxon>Streptophyta</taxon>
        <taxon>Embryophyta</taxon>
        <taxon>Tracheophyta</taxon>
        <taxon>Spermatophyta</taxon>
        <taxon>Magnoliopsida</taxon>
        <taxon>eudicotyledons</taxon>
        <taxon>Gunneridae</taxon>
        <taxon>Pentapetalae</taxon>
        <taxon>Caryophyllales</taxon>
        <taxon>Chenopodiaceae</taxon>
        <taxon>Chenopodioideae</taxon>
        <taxon>Atripliceae</taxon>
        <taxon>Chenopodium</taxon>
    </lineage>
</organism>
<proteinExistence type="predicted"/>